<evidence type="ECO:0000256" key="3">
    <source>
        <dbReference type="ARBA" id="ARBA00020629"/>
    </source>
</evidence>
<dbReference type="Proteomes" id="UP000275385">
    <property type="component" value="Unassembled WGS sequence"/>
</dbReference>
<feature type="region of interest" description="Disordered" evidence="10">
    <location>
        <begin position="247"/>
        <end position="307"/>
    </location>
</feature>
<evidence type="ECO:0000256" key="8">
    <source>
        <dbReference type="RuleBase" id="RU364141"/>
    </source>
</evidence>
<feature type="coiled-coil region" evidence="9">
    <location>
        <begin position="36"/>
        <end position="80"/>
    </location>
</feature>
<evidence type="ECO:0000256" key="9">
    <source>
        <dbReference type="SAM" id="Coils"/>
    </source>
</evidence>
<dbReference type="AlphaFoldDB" id="A0A420YHB5"/>
<evidence type="ECO:0000256" key="7">
    <source>
        <dbReference type="ARBA" id="ARBA00031257"/>
    </source>
</evidence>
<dbReference type="GO" id="GO:0070847">
    <property type="term" value="C:core mediator complex"/>
    <property type="evidence" value="ECO:0007669"/>
    <property type="project" value="TreeGrafter"/>
</dbReference>
<name>A0A420YHB5_9PEZI</name>
<evidence type="ECO:0000256" key="2">
    <source>
        <dbReference type="ARBA" id="ARBA00009626"/>
    </source>
</evidence>
<feature type="compositionally biased region" description="Basic and acidic residues" evidence="10">
    <location>
        <begin position="264"/>
        <end position="291"/>
    </location>
</feature>
<feature type="compositionally biased region" description="Basic and acidic residues" evidence="10">
    <location>
        <begin position="247"/>
        <end position="256"/>
    </location>
</feature>
<sequence length="307" mass="34141">MDRYLDARFDGMERALQALINSIASFNPSISPAQDLVTAQEELNAGLGELEKHQNNYRRIQQLQEETERLDKQIKDSLMEVFKTRQEIKATTVTKYPPSKPGMDFSYQDLVNYASRISRTTMPPPGVTNGVDLSGRSDGNYTPTVGVATGSFTVPNDQSPVTGAGQTAGNSTGQEGSSSTPQPQAHTSGGSTALPEHMLRATNLLDGAQFYPWPTEQQIRAGALAACQRLADQGIDPKNYDPDEQERLRKEAELEQQRQAAAEEEARRERERLAAEQRQRERERVAREPPRKQFQFAGGLDDDDDED</sequence>
<accession>A0A420YHB5</accession>
<comment type="similarity">
    <text evidence="2 8">Belongs to the Mediator complex subunit 4 family.</text>
</comment>
<dbReference type="GO" id="GO:0016592">
    <property type="term" value="C:mediator complex"/>
    <property type="evidence" value="ECO:0007669"/>
    <property type="project" value="InterPro"/>
</dbReference>
<reference evidence="11 12" key="1">
    <citation type="submission" date="2018-08" db="EMBL/GenBank/DDBJ databases">
        <title>Draft genome of the lignicolous fungus Coniochaeta pulveracea.</title>
        <authorList>
            <person name="Borstlap C.J."/>
            <person name="De Witt R.N."/>
            <person name="Botha A."/>
            <person name="Volschenk H."/>
        </authorList>
    </citation>
    <scope>NUCLEOTIDE SEQUENCE [LARGE SCALE GENOMIC DNA]</scope>
    <source>
        <strain evidence="11 12">CAB683</strain>
    </source>
</reference>
<dbReference type="PANTHER" id="PTHR13208:SF2">
    <property type="entry name" value="MEDIATOR OF RNA POLYMERASE II TRANSCRIPTION SUBUNIT 4"/>
    <property type="match status" value="1"/>
</dbReference>
<evidence type="ECO:0000256" key="10">
    <source>
        <dbReference type="SAM" id="MobiDB-lite"/>
    </source>
</evidence>
<evidence type="ECO:0000313" key="11">
    <source>
        <dbReference type="EMBL" id="RKU47277.1"/>
    </source>
</evidence>
<dbReference type="OrthoDB" id="1929813at2759"/>
<dbReference type="EMBL" id="QVQW01000010">
    <property type="protein sequence ID" value="RKU47277.1"/>
    <property type="molecule type" value="Genomic_DNA"/>
</dbReference>
<keyword evidence="8" id="KW-0010">Activator</keyword>
<dbReference type="InterPro" id="IPR019258">
    <property type="entry name" value="Mediator_Med4"/>
</dbReference>
<comment type="function">
    <text evidence="8">Component of the Mediator complex, a coactivator involved in the regulated transcription of nearly all RNA polymerase II-dependent genes. Mediator functions as a bridge to convey information from gene-specific regulatory proteins to the basal RNA polymerase II transcription machinery. Mediator is recruited to promoters by direct interactions with regulatory proteins and serves as a scaffold for the assembly of a functional preinitiation complex with RNA polymerase II and the general transcription factors.</text>
</comment>
<evidence type="ECO:0000313" key="12">
    <source>
        <dbReference type="Proteomes" id="UP000275385"/>
    </source>
</evidence>
<evidence type="ECO:0000256" key="4">
    <source>
        <dbReference type="ARBA" id="ARBA00023015"/>
    </source>
</evidence>
<evidence type="ECO:0000256" key="5">
    <source>
        <dbReference type="ARBA" id="ARBA00023163"/>
    </source>
</evidence>
<keyword evidence="9" id="KW-0175">Coiled coil</keyword>
<comment type="subunit">
    <text evidence="8">Component of the Mediator complex.</text>
</comment>
<keyword evidence="12" id="KW-1185">Reference proteome</keyword>
<feature type="region of interest" description="Disordered" evidence="10">
    <location>
        <begin position="118"/>
        <end position="193"/>
    </location>
</feature>
<keyword evidence="4 8" id="KW-0805">Transcription regulation</keyword>
<feature type="compositionally biased region" description="Polar residues" evidence="10">
    <location>
        <begin position="150"/>
        <end position="191"/>
    </location>
</feature>
<dbReference type="GO" id="GO:0006357">
    <property type="term" value="P:regulation of transcription by RNA polymerase II"/>
    <property type="evidence" value="ECO:0007669"/>
    <property type="project" value="InterPro"/>
</dbReference>
<evidence type="ECO:0000256" key="6">
    <source>
        <dbReference type="ARBA" id="ARBA00023242"/>
    </source>
</evidence>
<keyword evidence="5 8" id="KW-0804">Transcription</keyword>
<dbReference type="GO" id="GO:0003712">
    <property type="term" value="F:transcription coregulator activity"/>
    <property type="evidence" value="ECO:0007669"/>
    <property type="project" value="InterPro"/>
</dbReference>
<comment type="subcellular location">
    <subcellularLocation>
        <location evidence="1 8">Nucleus</location>
    </subcellularLocation>
</comment>
<dbReference type="Pfam" id="PF10018">
    <property type="entry name" value="Med4"/>
    <property type="match status" value="1"/>
</dbReference>
<proteinExistence type="inferred from homology"/>
<dbReference type="PANTHER" id="PTHR13208">
    <property type="entry name" value="MEDIATOR OF RNA POLYMERASE II TRANSCRIPTION SUBUNIT 4"/>
    <property type="match status" value="1"/>
</dbReference>
<organism evidence="11 12">
    <name type="scientific">Coniochaeta pulveracea</name>
    <dbReference type="NCBI Taxonomy" id="177199"/>
    <lineage>
        <taxon>Eukaryota</taxon>
        <taxon>Fungi</taxon>
        <taxon>Dikarya</taxon>
        <taxon>Ascomycota</taxon>
        <taxon>Pezizomycotina</taxon>
        <taxon>Sordariomycetes</taxon>
        <taxon>Sordariomycetidae</taxon>
        <taxon>Coniochaetales</taxon>
        <taxon>Coniochaetaceae</taxon>
        <taxon>Coniochaeta</taxon>
    </lineage>
</organism>
<keyword evidence="6 8" id="KW-0539">Nucleus</keyword>
<gene>
    <name evidence="8" type="primary">MED4</name>
    <name evidence="11" type="ORF">DL546_009105</name>
</gene>
<evidence type="ECO:0000256" key="1">
    <source>
        <dbReference type="ARBA" id="ARBA00004123"/>
    </source>
</evidence>
<comment type="caution">
    <text evidence="11">The sequence shown here is derived from an EMBL/GenBank/DDBJ whole genome shotgun (WGS) entry which is preliminary data.</text>
</comment>
<protein>
    <recommendedName>
        <fullName evidence="3 8">Mediator of RNA polymerase II transcription subunit 4</fullName>
    </recommendedName>
    <alternativeName>
        <fullName evidence="7 8">Mediator complex subunit 4</fullName>
    </alternativeName>
</protein>